<dbReference type="GO" id="GO:0005576">
    <property type="term" value="C:extracellular region"/>
    <property type="evidence" value="ECO:0007669"/>
    <property type="project" value="UniProtKB-SubCell"/>
</dbReference>
<evidence type="ECO:0000256" key="1">
    <source>
        <dbReference type="ARBA" id="ARBA00004613"/>
    </source>
</evidence>
<evidence type="ECO:0000256" key="5">
    <source>
        <dbReference type="ARBA" id="ARBA00022940"/>
    </source>
</evidence>
<dbReference type="CDD" id="cd00107">
    <property type="entry name" value="Knot1"/>
    <property type="match status" value="1"/>
</dbReference>
<protein>
    <recommendedName>
        <fullName evidence="8">Invertebrate defensins family profile domain-containing protein</fullName>
    </recommendedName>
</protein>
<evidence type="ECO:0000259" key="8">
    <source>
        <dbReference type="PROSITE" id="PS51378"/>
    </source>
</evidence>
<keyword evidence="7" id="KW-0732">Signal</keyword>
<evidence type="ECO:0000256" key="2">
    <source>
        <dbReference type="ARBA" id="ARBA00022525"/>
    </source>
</evidence>
<accession>A0A9P0F670</accession>
<keyword evidence="2" id="KW-0964">Secreted</keyword>
<evidence type="ECO:0000313" key="9">
    <source>
        <dbReference type="EMBL" id="CAH0391396.1"/>
    </source>
</evidence>
<dbReference type="AlphaFoldDB" id="A0A9P0F670"/>
<keyword evidence="3" id="KW-0399">Innate immunity</keyword>
<keyword evidence="10" id="KW-1185">Reference proteome</keyword>
<dbReference type="GO" id="GO:0045087">
    <property type="term" value="P:innate immune response"/>
    <property type="evidence" value="ECO:0007669"/>
    <property type="project" value="UniProtKB-KW"/>
</dbReference>
<dbReference type="SUPFAM" id="SSF57095">
    <property type="entry name" value="Scorpion toxin-like"/>
    <property type="match status" value="1"/>
</dbReference>
<evidence type="ECO:0000256" key="7">
    <source>
        <dbReference type="SAM" id="SignalP"/>
    </source>
</evidence>
<comment type="subcellular location">
    <subcellularLocation>
        <location evidence="1">Secreted</location>
    </subcellularLocation>
</comment>
<dbReference type="InterPro" id="IPR036574">
    <property type="entry name" value="Scorpion_toxin-like_sf"/>
</dbReference>
<dbReference type="Pfam" id="PF00537">
    <property type="entry name" value="Toxin_3"/>
    <property type="match status" value="1"/>
</dbReference>
<evidence type="ECO:0000313" key="10">
    <source>
        <dbReference type="Proteomes" id="UP001152759"/>
    </source>
</evidence>
<keyword evidence="6" id="KW-1015">Disulfide bond</keyword>
<dbReference type="PROSITE" id="PS51378">
    <property type="entry name" value="INVERT_DEFENSINS"/>
    <property type="match status" value="1"/>
</dbReference>
<evidence type="ECO:0000256" key="4">
    <source>
        <dbReference type="ARBA" id="ARBA00022859"/>
    </source>
</evidence>
<evidence type="ECO:0000256" key="3">
    <source>
        <dbReference type="ARBA" id="ARBA00022588"/>
    </source>
</evidence>
<reference evidence="9" key="1">
    <citation type="submission" date="2021-12" db="EMBL/GenBank/DDBJ databases">
        <authorList>
            <person name="King R."/>
        </authorList>
    </citation>
    <scope>NUCLEOTIDE SEQUENCE</scope>
</reference>
<organism evidence="9 10">
    <name type="scientific">Bemisia tabaci</name>
    <name type="common">Sweetpotato whitefly</name>
    <name type="synonym">Aleurodes tabaci</name>
    <dbReference type="NCBI Taxonomy" id="7038"/>
    <lineage>
        <taxon>Eukaryota</taxon>
        <taxon>Metazoa</taxon>
        <taxon>Ecdysozoa</taxon>
        <taxon>Arthropoda</taxon>
        <taxon>Hexapoda</taxon>
        <taxon>Insecta</taxon>
        <taxon>Pterygota</taxon>
        <taxon>Neoptera</taxon>
        <taxon>Paraneoptera</taxon>
        <taxon>Hemiptera</taxon>
        <taxon>Sternorrhyncha</taxon>
        <taxon>Aleyrodoidea</taxon>
        <taxon>Aleyrodidae</taxon>
        <taxon>Aleyrodinae</taxon>
        <taxon>Bemisia</taxon>
    </lineage>
</organism>
<evidence type="ECO:0000256" key="6">
    <source>
        <dbReference type="ARBA" id="ARBA00023157"/>
    </source>
</evidence>
<feature type="chain" id="PRO_5040133467" description="Invertebrate defensins family profile domain-containing protein" evidence="7">
    <location>
        <begin position="30"/>
        <end position="125"/>
    </location>
</feature>
<dbReference type="EMBL" id="OU963867">
    <property type="protein sequence ID" value="CAH0391396.1"/>
    <property type="molecule type" value="Genomic_DNA"/>
</dbReference>
<feature type="signal peptide" evidence="7">
    <location>
        <begin position="1"/>
        <end position="29"/>
    </location>
</feature>
<dbReference type="InterPro" id="IPR002061">
    <property type="entry name" value="Scorpion_toxinL/defensin"/>
</dbReference>
<dbReference type="Gene3D" id="3.30.30.10">
    <property type="entry name" value="Knottin, scorpion toxin-like"/>
    <property type="match status" value="1"/>
</dbReference>
<dbReference type="InterPro" id="IPR003614">
    <property type="entry name" value="Knottins"/>
</dbReference>
<keyword evidence="5" id="KW-0929">Antimicrobial</keyword>
<dbReference type="InterPro" id="IPR001542">
    <property type="entry name" value="Defensin_invertebrate/fungal"/>
</dbReference>
<gene>
    <name evidence="9" type="ORF">BEMITA_LOCUS10016</name>
</gene>
<feature type="domain" description="Invertebrate defensins family profile" evidence="8">
    <location>
        <begin position="33"/>
        <end position="73"/>
    </location>
</feature>
<sequence>MTKNVNSILLMVCVTFLLIVSSPQNVAQGDVLIGSCVWGGVNYTSDCLKECKRRGYKGGHCGSALNVNCWCETRGCLLTRQIAIIRMDIAKTMEGTSYALWDIVRGFVDKELQKCELGMERLPIL</sequence>
<name>A0A9P0F670_BEMTA</name>
<keyword evidence="4" id="KW-0391">Immunity</keyword>
<dbReference type="GO" id="GO:0019871">
    <property type="term" value="F:sodium channel inhibitor activity"/>
    <property type="evidence" value="ECO:0007669"/>
    <property type="project" value="InterPro"/>
</dbReference>
<keyword evidence="5" id="KW-0211">Defensin</keyword>
<proteinExistence type="predicted"/>
<dbReference type="Proteomes" id="UP001152759">
    <property type="component" value="Chromosome 6"/>
</dbReference>